<dbReference type="GeneID" id="76150157"/>
<feature type="transmembrane region" description="Helical" evidence="6">
    <location>
        <begin position="167"/>
        <end position="186"/>
    </location>
</feature>
<gene>
    <name evidence="8" type="ORF">KGF57_002098</name>
</gene>
<dbReference type="RefSeq" id="XP_051609421.1">
    <property type="nucleotide sequence ID" value="XM_051751376.1"/>
</dbReference>
<feature type="transmembrane region" description="Helical" evidence="6">
    <location>
        <begin position="237"/>
        <end position="256"/>
    </location>
</feature>
<accession>A0AAD5FZC0</accession>
<evidence type="ECO:0000256" key="3">
    <source>
        <dbReference type="ARBA" id="ARBA00022989"/>
    </source>
</evidence>
<evidence type="ECO:0000259" key="7">
    <source>
        <dbReference type="Pfam" id="PF00892"/>
    </source>
</evidence>
<comment type="caution">
    <text evidence="8">The sequence shown here is derived from an EMBL/GenBank/DDBJ whole genome shotgun (WGS) entry which is preliminary data.</text>
</comment>
<dbReference type="GO" id="GO:0000329">
    <property type="term" value="C:fungal-type vacuole membrane"/>
    <property type="evidence" value="ECO:0007669"/>
    <property type="project" value="TreeGrafter"/>
</dbReference>
<dbReference type="InterPro" id="IPR037185">
    <property type="entry name" value="EmrE-like"/>
</dbReference>
<feature type="transmembrane region" description="Helical" evidence="6">
    <location>
        <begin position="142"/>
        <end position="160"/>
    </location>
</feature>
<dbReference type="Proteomes" id="UP001204833">
    <property type="component" value="Unassembled WGS sequence"/>
</dbReference>
<keyword evidence="4 6" id="KW-0472">Membrane</keyword>
<feature type="transmembrane region" description="Helical" evidence="6">
    <location>
        <begin position="271"/>
        <end position="293"/>
    </location>
</feature>
<feature type="transmembrane region" description="Helical" evidence="6">
    <location>
        <begin position="27"/>
        <end position="46"/>
    </location>
</feature>
<feature type="transmembrane region" description="Helical" evidence="6">
    <location>
        <begin position="206"/>
        <end position="225"/>
    </location>
</feature>
<evidence type="ECO:0000256" key="2">
    <source>
        <dbReference type="ARBA" id="ARBA00022692"/>
    </source>
</evidence>
<feature type="transmembrane region" description="Helical" evidence="6">
    <location>
        <begin position="111"/>
        <end position="130"/>
    </location>
</feature>
<evidence type="ECO:0000256" key="1">
    <source>
        <dbReference type="ARBA" id="ARBA00004141"/>
    </source>
</evidence>
<reference evidence="8 9" key="1">
    <citation type="journal article" date="2022" name="DNA Res.">
        <title>Genome analysis of five recently described species of the CUG-Ser clade uncovers Candida theae as a new hybrid lineage with pathogenic potential in the Candida parapsilosis species complex.</title>
        <authorList>
            <person name="Mixao V."/>
            <person name="Del Olmo V."/>
            <person name="Hegedusova E."/>
            <person name="Saus E."/>
            <person name="Pryszcz L."/>
            <person name="Cillingova A."/>
            <person name="Nosek J."/>
            <person name="Gabaldon T."/>
        </authorList>
    </citation>
    <scope>NUCLEOTIDE SEQUENCE [LARGE SCALE GENOMIC DNA]</scope>
    <source>
        <strain evidence="8 9">CBS 12239</strain>
    </source>
</reference>
<feature type="region of interest" description="Disordered" evidence="5">
    <location>
        <begin position="457"/>
        <end position="478"/>
    </location>
</feature>
<evidence type="ECO:0000313" key="9">
    <source>
        <dbReference type="Proteomes" id="UP001204833"/>
    </source>
</evidence>
<comment type="subcellular location">
    <subcellularLocation>
        <location evidence="1">Membrane</location>
        <topology evidence="1">Multi-pass membrane protein</topology>
    </subcellularLocation>
</comment>
<dbReference type="PANTHER" id="PTHR23051:SF0">
    <property type="entry name" value="SOLUTE CARRIER FAMILY 35 MEMBER F5"/>
    <property type="match status" value="1"/>
</dbReference>
<keyword evidence="2 6" id="KW-0812">Transmembrane</keyword>
<feature type="transmembrane region" description="Helical" evidence="6">
    <location>
        <begin position="300"/>
        <end position="321"/>
    </location>
</feature>
<evidence type="ECO:0000313" key="8">
    <source>
        <dbReference type="EMBL" id="KAI5959460.1"/>
    </source>
</evidence>
<proteinExistence type="predicted"/>
<feature type="transmembrane region" description="Helical" evidence="6">
    <location>
        <begin position="58"/>
        <end position="78"/>
    </location>
</feature>
<evidence type="ECO:0000256" key="6">
    <source>
        <dbReference type="SAM" id="Phobius"/>
    </source>
</evidence>
<dbReference type="SUPFAM" id="SSF103481">
    <property type="entry name" value="Multidrug resistance efflux transporter EmrE"/>
    <property type="match status" value="1"/>
</dbReference>
<dbReference type="AlphaFoldDB" id="A0AAD5FZC0"/>
<keyword evidence="3 6" id="KW-1133">Transmembrane helix</keyword>
<sequence>MLLPQRTSDPEQVVDFITQEEKRKYKAGIILLVISIVAWIVGLELVNGVLKSDEYRKPIFFAVITGSCFSFNLLYDLLELTRKPVSDENKPLLIADKQEEQESSILSAKEVLIIAFQIATIYLFYNIFVMESLRFTSASNQTVIGSLTSVFTLLIGVLIKTERFSKIKVICVAVSCCGVFLVNLSSVGDQNGEHKYTPKNPKLGNILALGGALFYAFYLLIMKFKCGGAKTTNERRLFGFVGVMIFLMGVPVLYIADIMDVEKFELPSNNTILFIVVLNGVLTVVSDYTSILAMLLTSPLVVSLTLTSSIPITIFIDYVVLIYTKEPINTSSVYILGILCIFVAVLLVNVNVASENTLIEEIIEDSLESAIHNDELMSPILSPLLEEGSSHQHQHRRHHHLQHPIKSPFQMIFSPEMSTDHEIPIPARDVTTFNLNENDESPPTRNLNHDPSIYTSKPDAPTLHVSSGKNHTYDIHLE</sequence>
<dbReference type="EMBL" id="JAIHNG010000104">
    <property type="protein sequence ID" value="KAI5959460.1"/>
    <property type="molecule type" value="Genomic_DNA"/>
</dbReference>
<evidence type="ECO:0000256" key="4">
    <source>
        <dbReference type="ARBA" id="ARBA00023136"/>
    </source>
</evidence>
<evidence type="ECO:0000256" key="5">
    <source>
        <dbReference type="SAM" id="MobiDB-lite"/>
    </source>
</evidence>
<dbReference type="PANTHER" id="PTHR23051">
    <property type="entry name" value="SOLUTE CARRIER FAMILY 35, MEMBER F5"/>
    <property type="match status" value="1"/>
</dbReference>
<feature type="transmembrane region" description="Helical" evidence="6">
    <location>
        <begin position="333"/>
        <end position="352"/>
    </location>
</feature>
<keyword evidence="9" id="KW-1185">Reference proteome</keyword>
<feature type="domain" description="EamA" evidence="7">
    <location>
        <begin position="107"/>
        <end position="183"/>
    </location>
</feature>
<protein>
    <recommendedName>
        <fullName evidence="7">EamA domain-containing protein</fullName>
    </recommendedName>
</protein>
<name>A0AAD5FZC0_9ASCO</name>
<organism evidence="8 9">
    <name type="scientific">Candida theae</name>
    <dbReference type="NCBI Taxonomy" id="1198502"/>
    <lineage>
        <taxon>Eukaryota</taxon>
        <taxon>Fungi</taxon>
        <taxon>Dikarya</taxon>
        <taxon>Ascomycota</taxon>
        <taxon>Saccharomycotina</taxon>
        <taxon>Pichiomycetes</taxon>
        <taxon>Debaryomycetaceae</taxon>
        <taxon>Candida/Lodderomyces clade</taxon>
        <taxon>Candida</taxon>
    </lineage>
</organism>
<dbReference type="InterPro" id="IPR000620">
    <property type="entry name" value="EamA_dom"/>
</dbReference>
<dbReference type="Pfam" id="PF00892">
    <property type="entry name" value="EamA"/>
    <property type="match status" value="1"/>
</dbReference>